<feature type="non-terminal residue" evidence="1">
    <location>
        <position position="95"/>
    </location>
</feature>
<keyword evidence="2" id="KW-1185">Reference proteome</keyword>
<feature type="non-terminal residue" evidence="1">
    <location>
        <position position="1"/>
    </location>
</feature>
<dbReference type="EMBL" id="JAPTMU010000007">
    <property type="protein sequence ID" value="KAJ4940982.1"/>
    <property type="molecule type" value="Genomic_DNA"/>
</dbReference>
<evidence type="ECO:0000313" key="1">
    <source>
        <dbReference type="EMBL" id="KAJ4940982.1"/>
    </source>
</evidence>
<comment type="caution">
    <text evidence="1">The sequence shown here is derived from an EMBL/GenBank/DDBJ whole genome shotgun (WGS) entry which is preliminary data.</text>
</comment>
<organism evidence="1 2">
    <name type="scientific">Pogonophryne albipinna</name>
    <dbReference type="NCBI Taxonomy" id="1090488"/>
    <lineage>
        <taxon>Eukaryota</taxon>
        <taxon>Metazoa</taxon>
        <taxon>Chordata</taxon>
        <taxon>Craniata</taxon>
        <taxon>Vertebrata</taxon>
        <taxon>Euteleostomi</taxon>
        <taxon>Actinopterygii</taxon>
        <taxon>Neopterygii</taxon>
        <taxon>Teleostei</taxon>
        <taxon>Neoteleostei</taxon>
        <taxon>Acanthomorphata</taxon>
        <taxon>Eupercaria</taxon>
        <taxon>Perciformes</taxon>
        <taxon>Notothenioidei</taxon>
        <taxon>Pogonophryne</taxon>
    </lineage>
</organism>
<name>A0AAD6BAD6_9TELE</name>
<evidence type="ECO:0000313" key="2">
    <source>
        <dbReference type="Proteomes" id="UP001219934"/>
    </source>
</evidence>
<reference evidence="1" key="1">
    <citation type="submission" date="2022-11" db="EMBL/GenBank/DDBJ databases">
        <title>Chromosome-level genome of Pogonophryne albipinna.</title>
        <authorList>
            <person name="Jo E."/>
        </authorList>
    </citation>
    <scope>NUCLEOTIDE SEQUENCE</scope>
    <source>
        <strain evidence="1">SGF0006</strain>
        <tissue evidence="1">Muscle</tissue>
    </source>
</reference>
<protein>
    <submittedName>
        <fullName evidence="1">Uncharacterized protein</fullName>
    </submittedName>
</protein>
<accession>A0AAD6BAD6</accession>
<dbReference type="Proteomes" id="UP001219934">
    <property type="component" value="Unassembled WGS sequence"/>
</dbReference>
<proteinExistence type="predicted"/>
<sequence>REKAVKINKSCKLARISGGDKRVATAAGGVAERQSSPATVCEASVSLKYQKLKGGLTCLGGSWDICPGYRMGHPGSLVTVNTPSSTVKSDIKKEI</sequence>
<gene>
    <name evidence="1" type="ORF">JOQ06_027270</name>
</gene>
<dbReference type="AlphaFoldDB" id="A0AAD6BAD6"/>